<comment type="caution">
    <text evidence="1">The sequence shown here is derived from an EMBL/GenBank/DDBJ whole genome shotgun (WGS) entry which is preliminary data.</text>
</comment>
<keyword evidence="2" id="KW-1185">Reference proteome</keyword>
<proteinExistence type="predicted"/>
<protein>
    <submittedName>
        <fullName evidence="1">Uncharacterized protein</fullName>
    </submittedName>
</protein>
<gene>
    <name evidence="1" type="ORF">CRG98_006717</name>
</gene>
<dbReference type="EMBL" id="PGOL01000305">
    <property type="protein sequence ID" value="PKI72915.1"/>
    <property type="molecule type" value="Genomic_DNA"/>
</dbReference>
<sequence length="247" mass="27252">MELAHVHTELQRCDQELSRANVVLERSMKKNRRGPYTSMGSRSRAVKDRKRQFQHTECMDPNVLSSGLACARPNRTAWKCPPSRGCVTDTHEKESPRIILRLEGRGKKETSHCGPPRPVIGVDQFPGSSRVMRARGARADAQADGRERRARRARALRSVLHASRRCYGTSSLHGCMLGTSSVPGKVRERVSAYGSSERAEAASACGRACASERADERACGNVSGRPTERLGIHTCDWDVRLSVLASD</sequence>
<evidence type="ECO:0000313" key="1">
    <source>
        <dbReference type="EMBL" id="PKI72915.1"/>
    </source>
</evidence>
<dbReference type="AlphaFoldDB" id="A0A2I0KWQ9"/>
<name>A0A2I0KWQ9_PUNGR</name>
<dbReference type="Proteomes" id="UP000233551">
    <property type="component" value="Unassembled WGS sequence"/>
</dbReference>
<reference evidence="1 2" key="1">
    <citation type="submission" date="2017-11" db="EMBL/GenBank/DDBJ databases">
        <title>De-novo sequencing of pomegranate (Punica granatum L.) genome.</title>
        <authorList>
            <person name="Akparov Z."/>
            <person name="Amiraslanov A."/>
            <person name="Hajiyeva S."/>
            <person name="Abbasov M."/>
            <person name="Kaur K."/>
            <person name="Hamwieh A."/>
            <person name="Solovyev V."/>
            <person name="Salamov A."/>
            <person name="Braich B."/>
            <person name="Kosarev P."/>
            <person name="Mahmoud A."/>
            <person name="Hajiyev E."/>
            <person name="Babayeva S."/>
            <person name="Izzatullayeva V."/>
            <person name="Mammadov A."/>
            <person name="Mammadov A."/>
            <person name="Sharifova S."/>
            <person name="Ojaghi J."/>
            <person name="Eynullazada K."/>
            <person name="Bayramov B."/>
            <person name="Abdulazimova A."/>
            <person name="Shahmuradov I."/>
        </authorList>
    </citation>
    <scope>NUCLEOTIDE SEQUENCE [LARGE SCALE GENOMIC DNA]</scope>
    <source>
        <strain evidence="2">cv. AG2017</strain>
        <tissue evidence="1">Leaf</tissue>
    </source>
</reference>
<organism evidence="1 2">
    <name type="scientific">Punica granatum</name>
    <name type="common">Pomegranate</name>
    <dbReference type="NCBI Taxonomy" id="22663"/>
    <lineage>
        <taxon>Eukaryota</taxon>
        <taxon>Viridiplantae</taxon>
        <taxon>Streptophyta</taxon>
        <taxon>Embryophyta</taxon>
        <taxon>Tracheophyta</taxon>
        <taxon>Spermatophyta</taxon>
        <taxon>Magnoliopsida</taxon>
        <taxon>eudicotyledons</taxon>
        <taxon>Gunneridae</taxon>
        <taxon>Pentapetalae</taxon>
        <taxon>rosids</taxon>
        <taxon>malvids</taxon>
        <taxon>Myrtales</taxon>
        <taxon>Lythraceae</taxon>
        <taxon>Punica</taxon>
    </lineage>
</organism>
<evidence type="ECO:0000313" key="2">
    <source>
        <dbReference type="Proteomes" id="UP000233551"/>
    </source>
</evidence>
<accession>A0A2I0KWQ9</accession>